<feature type="coiled-coil region" evidence="1">
    <location>
        <begin position="350"/>
        <end position="377"/>
    </location>
</feature>
<comment type="caution">
    <text evidence="2">The sequence shown here is derived from an EMBL/GenBank/DDBJ whole genome shotgun (WGS) entry which is preliminary data.</text>
</comment>
<evidence type="ECO:0000313" key="3">
    <source>
        <dbReference type="Proteomes" id="UP001147700"/>
    </source>
</evidence>
<dbReference type="Proteomes" id="UP001147700">
    <property type="component" value="Unassembled WGS sequence"/>
</dbReference>
<name>A0ABT4RT35_9ACTN</name>
<evidence type="ECO:0000256" key="1">
    <source>
        <dbReference type="SAM" id="Coils"/>
    </source>
</evidence>
<dbReference type="SUPFAM" id="SSF48452">
    <property type="entry name" value="TPR-like"/>
    <property type="match status" value="1"/>
</dbReference>
<reference evidence="2" key="1">
    <citation type="submission" date="2022-10" db="EMBL/GenBank/DDBJ databases">
        <title>The WGS of Solirubrobacter sp. CPCC 204708.</title>
        <authorList>
            <person name="Jiang Z."/>
        </authorList>
    </citation>
    <scope>NUCLEOTIDE SEQUENCE</scope>
    <source>
        <strain evidence="2">CPCC 204708</strain>
    </source>
</reference>
<keyword evidence="1" id="KW-0175">Coiled coil</keyword>
<gene>
    <name evidence="2" type="ORF">OJ962_29900</name>
</gene>
<organism evidence="2 3">
    <name type="scientific">Solirubrobacter deserti</name>
    <dbReference type="NCBI Taxonomy" id="2282478"/>
    <lineage>
        <taxon>Bacteria</taxon>
        <taxon>Bacillati</taxon>
        <taxon>Actinomycetota</taxon>
        <taxon>Thermoleophilia</taxon>
        <taxon>Solirubrobacterales</taxon>
        <taxon>Solirubrobacteraceae</taxon>
        <taxon>Solirubrobacter</taxon>
    </lineage>
</organism>
<dbReference type="Gene3D" id="1.25.40.10">
    <property type="entry name" value="Tetratricopeptide repeat domain"/>
    <property type="match status" value="2"/>
</dbReference>
<dbReference type="RefSeq" id="WP_202953249.1">
    <property type="nucleotide sequence ID" value="NZ_JAPCID010000064.1"/>
</dbReference>
<protein>
    <recommendedName>
        <fullName evidence="4">Tetratricopeptide repeat protein</fullName>
    </recommendedName>
</protein>
<sequence length="804" mass="85983">MSARLSVRAARVELALALADQEGRLDDAIAELGRALEDPGEDTLRWQVHWHLALLSARANRRPDAAFGQAFAAALAAPPDEAEEPAEFALDLLRGGSVRRAVTQIDDATIDRLVERALTLDGGSVLLMLAGHILMLRGDAHKAGRLFDAAPDTGGTADAARAVADALTAIDDGGFDAALDALAGLDDDVPGVAAARALALYGGGRLEEALACTRREGGMIDTAMAETVIWLRVAVAHDQATDALTQAERSASVAARLDPSQPEALLLRAQVEFELGRDLSSARDLLHHALDGLEATPERSRYWRLQQHVRTDGRFRYVTLEVSAACNRTDGLLMLSPADLPLADTSALQNAAAAELAAEAQRSVDRVEQAADLYERAQFFASESEDLSGALAAQEAAQRLRPSVGGLIRLAEAWWSESFSAPETALDRAVANGLAALDRIGSDGLRVAPSQCVESGYMRGLLLARRAATDIKPVPERWAPLPWLLAAALYDAGDPYRAAHLAWGCDTAALSGPACTLAARALAEAEADPWLQETYVVMRMNWYGVLDERSEQVIDSVGDPSWAATVRAADALHRGDHARLRELLADQMSPDSRWARELVAQCTAIAYGMERARPLYEAVLEEASTEPVRHRMASDCALMLGDPARARRHLAAARETGVLAPPELRRGEVIVDLATGGRAPSDAAVREALATIVRPYMHREWTRGWLPALALAYESAPHAARAFEALRGELLARPEAGPPVSMTVDIDVGRETSTVPDLDGLVRLLLGLVDEGEPAAHGGQGVLRQAIADAPPDLRPVLAAALHT</sequence>
<dbReference type="EMBL" id="JAPCID010000064">
    <property type="protein sequence ID" value="MDA0141743.1"/>
    <property type="molecule type" value="Genomic_DNA"/>
</dbReference>
<evidence type="ECO:0008006" key="4">
    <source>
        <dbReference type="Google" id="ProtNLM"/>
    </source>
</evidence>
<dbReference type="InterPro" id="IPR011990">
    <property type="entry name" value="TPR-like_helical_dom_sf"/>
</dbReference>
<keyword evidence="3" id="KW-1185">Reference proteome</keyword>
<proteinExistence type="predicted"/>
<evidence type="ECO:0000313" key="2">
    <source>
        <dbReference type="EMBL" id="MDA0141743.1"/>
    </source>
</evidence>
<accession>A0ABT4RT35</accession>